<reference evidence="7 8" key="2">
    <citation type="journal article" date="2023" name="ChemBioChem">
        <title>Acyltransferase Domain Exchange between Two Independent Type I Polyketide Synthases in the Same Producer Strain of Macrolide Antibiotics.</title>
        <authorList>
            <person name="Kudo F."/>
            <person name="Kishikawa K."/>
            <person name="Tsuboi K."/>
            <person name="Kido T."/>
            <person name="Usui T."/>
            <person name="Hashimoto J."/>
            <person name="Shin-Ya K."/>
            <person name="Miyanaga A."/>
            <person name="Eguchi T."/>
        </authorList>
    </citation>
    <scope>NUCLEOTIDE SEQUENCE [LARGE SCALE GENOMIC DNA]</scope>
    <source>
        <strain evidence="7 8">A-8890</strain>
    </source>
</reference>
<evidence type="ECO:0000259" key="3">
    <source>
        <dbReference type="Pfam" id="PF01968"/>
    </source>
</evidence>
<evidence type="ECO:0000313" key="7">
    <source>
        <dbReference type="EMBL" id="BBC38102.1"/>
    </source>
</evidence>
<dbReference type="RefSeq" id="WP_286258544.1">
    <property type="nucleotide sequence ID" value="NZ_AP018448.1"/>
</dbReference>
<gene>
    <name evidence="7" type="ORF">SGFS_093960</name>
</gene>
<dbReference type="InterPro" id="IPR002821">
    <property type="entry name" value="Hydantoinase_A"/>
</dbReference>
<dbReference type="Proteomes" id="UP001321542">
    <property type="component" value="Chromosome"/>
</dbReference>
<dbReference type="PANTHER" id="PTHR11365">
    <property type="entry name" value="5-OXOPROLINASE RELATED"/>
    <property type="match status" value="1"/>
</dbReference>
<keyword evidence="8" id="KW-1185">Reference proteome</keyword>
<proteinExistence type="inferred from homology"/>
<dbReference type="EMBL" id="AP018448">
    <property type="protein sequence ID" value="BBC38102.1"/>
    <property type="molecule type" value="Genomic_DNA"/>
</dbReference>
<feature type="domain" description="Acetophenone carboxylase-like C-terminal" evidence="6">
    <location>
        <begin position="610"/>
        <end position="656"/>
    </location>
</feature>
<feature type="domain" description="Hydantoinase/oxoprolinase N-terminal" evidence="5">
    <location>
        <begin position="6"/>
        <end position="178"/>
    </location>
</feature>
<evidence type="ECO:0000256" key="2">
    <source>
        <dbReference type="SAM" id="MobiDB-lite"/>
    </source>
</evidence>
<evidence type="ECO:0000313" key="8">
    <source>
        <dbReference type="Proteomes" id="UP001321542"/>
    </source>
</evidence>
<dbReference type="InterPro" id="IPR045079">
    <property type="entry name" value="Oxoprolinase-like"/>
</dbReference>
<reference evidence="7 8" key="1">
    <citation type="journal article" date="2010" name="ChemBioChem">
        <title>Cloning and characterization of the biosynthetic gene cluster of 16-membered macrolide antibiotic FD-891: involvement of a dual functional cytochrome P450 monooxygenase catalyzing epoxidation and hydroxylation.</title>
        <authorList>
            <person name="Kudo F."/>
            <person name="Motegi A."/>
            <person name="Mizoue K."/>
            <person name="Eguchi T."/>
        </authorList>
    </citation>
    <scope>NUCLEOTIDE SEQUENCE [LARGE SCALE GENOMIC DNA]</scope>
    <source>
        <strain evidence="7 8">A-8890</strain>
    </source>
</reference>
<evidence type="ECO:0000259" key="5">
    <source>
        <dbReference type="Pfam" id="PF05378"/>
    </source>
</evidence>
<dbReference type="InterPro" id="IPR049517">
    <property type="entry name" value="ACX-like_C"/>
</dbReference>
<feature type="domain" description="Hydantoinase B/oxoprolinase" evidence="4">
    <location>
        <begin position="681"/>
        <end position="1190"/>
    </location>
</feature>
<dbReference type="Pfam" id="PF02538">
    <property type="entry name" value="Hydantoinase_B"/>
    <property type="match status" value="1"/>
</dbReference>
<name>A0ABN5W262_9ACTN</name>
<feature type="domain" description="Hydantoinase A/oxoprolinase" evidence="3">
    <location>
        <begin position="198"/>
        <end position="485"/>
    </location>
</feature>
<dbReference type="Pfam" id="PF05378">
    <property type="entry name" value="Hydant_A_N"/>
    <property type="match status" value="1"/>
</dbReference>
<dbReference type="PANTHER" id="PTHR11365:SF23">
    <property type="entry name" value="HYPOTHETICAL 5-OXOPROLINASE (EUROFUNG)-RELATED"/>
    <property type="match status" value="1"/>
</dbReference>
<evidence type="ECO:0000259" key="4">
    <source>
        <dbReference type="Pfam" id="PF02538"/>
    </source>
</evidence>
<sequence>MTGWQFWVDRGGTFTDIVARRPDGRLLTHKLLSDSPAQYADAAVAGVRELLDGSDAPVEAVRMGTTVATNALLERKGERTLLVITRGFRDALRIGYQNRPRIFARRIELPELLYERVIEADERIAADGTVLRAPDLDALTEPLRKAHDDGIRAVAVVCMHSHLHPAHEQAIGELAAQIGFPQISLSSEVSPLMKLVPRGDTAVVDAYLSPVLRRYVQHVADEFQGVRLMFMQSNGGLTEAGQFRGKDAILSGPAGGIVGMARMSQLAGFDRVIGFDMGGTSTDVSHFAGEYERVFTTQIAGVRLRAPMLDIHTVAAGGGSVLRFDGSRYRVGPDSAGADPGPACYRGGGPLTVTDANVMLGRIQPTHFPRVFGPDGDEPLDDALVRDRFAALAGEIRDSTGDDRTPEQVAEGYLQIAVANIANAVKRISVQKGHDVTRYALTTFGGAGGQHACRVADSLGIRTVLVPPMAGVLSALGIGLAHTTAMREQSVEVPLESASMPQVRSTADDLENTARAELLAEDVPEEHIRITRRAQLRYDGTDTTLTVELTEPGTMRHVFEERHRATYSFTLDRPIVVEALSVEATGLTTPPDLLALAPYEGHTATPETVSLHTGGAWRDVPLHRREELPPGETVTGPAVVTEASATTVVDEGWQAATTDDGHLVMERAAITESSGLGTKSDPVLLEVFNNLFMSIAEQMGARLESTAQSVNIKERLDFSCALFDPEGNLVANAPHIPVHLGSMGTSVKEVIRRRGTSMRPGDTYAVNDPYHGGTHLPDVTVITPVFDTESDRILFYVASRGHHAEIGGIQPGSMPANSRTIEEEGILFDNWLLAENGRFREQETLRLLTEARYPSRNPRTNLADLRAQIAANQKGADEVARMIDDFGLDVVQAYMRHVQDNAEEAVRRVIDALDDGEYAYETDSGAVIRVRVRVRVDRDNRRATVDFTGTSPQLTSNFNAPFAVVNAAVLYVFRTLVADDIPLNDGCLRPLDIVVPPGSMLAPEPPAAVVAGNVETSQAITGALYAALGVQAEGSGTMNNVTFGNERHQYYETVASGSGAGDGFHGAPVVQTHMTNSRLTDPEVLEWRLPVRLEEFRVRRGSGGRGHWRGGDGSVRRIRFHETMTVSTLSQHRRVPPYGMAGGGPGTLGANRVERADGSVVHLRGSDSTEVAPGDVLVIETPGGGGYGPPPRDNHPAGEETDDPRAH</sequence>
<evidence type="ECO:0000259" key="6">
    <source>
        <dbReference type="Pfam" id="PF19278"/>
    </source>
</evidence>
<organism evidence="7 8">
    <name type="scientific">Streptomyces graminofaciens</name>
    <dbReference type="NCBI Taxonomy" id="68212"/>
    <lineage>
        <taxon>Bacteria</taxon>
        <taxon>Bacillati</taxon>
        <taxon>Actinomycetota</taxon>
        <taxon>Actinomycetes</taxon>
        <taxon>Kitasatosporales</taxon>
        <taxon>Streptomycetaceae</taxon>
        <taxon>Streptomyces</taxon>
    </lineage>
</organism>
<dbReference type="Pfam" id="PF19278">
    <property type="entry name" value="Hydant_A_C"/>
    <property type="match status" value="1"/>
</dbReference>
<dbReference type="InterPro" id="IPR003692">
    <property type="entry name" value="Hydantoinase_B"/>
</dbReference>
<protein>
    <submittedName>
        <fullName evidence="7">5-oxoprolinase</fullName>
    </submittedName>
</protein>
<comment type="similarity">
    <text evidence="1">Belongs to the oxoprolinase family.</text>
</comment>
<dbReference type="Pfam" id="PF01968">
    <property type="entry name" value="Hydantoinase_A"/>
    <property type="match status" value="1"/>
</dbReference>
<dbReference type="InterPro" id="IPR008040">
    <property type="entry name" value="Hydant_A_N"/>
</dbReference>
<feature type="compositionally biased region" description="Basic and acidic residues" evidence="2">
    <location>
        <begin position="1192"/>
        <end position="1207"/>
    </location>
</feature>
<feature type="region of interest" description="Disordered" evidence="2">
    <location>
        <begin position="1180"/>
        <end position="1207"/>
    </location>
</feature>
<accession>A0ABN5W262</accession>
<evidence type="ECO:0000256" key="1">
    <source>
        <dbReference type="ARBA" id="ARBA00010403"/>
    </source>
</evidence>